<keyword evidence="2" id="KW-1015">Disulfide bond</keyword>
<keyword evidence="1" id="KW-0732">Signal</keyword>
<evidence type="ECO:0000313" key="7">
    <source>
        <dbReference type="Proteomes" id="UP001432075"/>
    </source>
</evidence>
<name>A0ABZ1RMC8_9ACTN</name>
<feature type="compositionally biased region" description="Pro residues" evidence="3">
    <location>
        <begin position="1"/>
        <end position="16"/>
    </location>
</feature>
<feature type="compositionally biased region" description="Low complexity" evidence="3">
    <location>
        <begin position="156"/>
        <end position="170"/>
    </location>
</feature>
<dbReference type="SUPFAM" id="SSF49899">
    <property type="entry name" value="Concanavalin A-like lectins/glucanases"/>
    <property type="match status" value="1"/>
</dbReference>
<sequence length="395" mass="41237">MSFGTPPPSNEQPEPAPEGGSGGYGYPSGPPVPGYGYPPGPPIDAGGYGYPQTAGPNPYQDPPQQGVPNPYQDPPAAAAAPEAFPEAFPEPFPLSGPSSTEPDWEALSERAAKERRRKRMWAWGGAVTVLALLAGGGAFLLVSGYGTEGEDDKPDTTASGSPKPGTSGTGENSALVAGDPTVIRDLSGSSGLRMGEDASVVPLGGRHEVKMRGNSKSYAQAAERVVDTTKSFTVTARLYNLAEKTSRIAVSQGDGESFTFELGGDQVNGKLTWMFRVQTGDKGAAATAVTVAAGPAPKKDRTTLTATYDAEKKTIALYVDGKPAGKAEQVPAIWQGPGPFQLGRARHHGLWSGSWSGSMDRVRVFDTALSDEQVAAYQEGKLDSAVKPSHSWLVS</sequence>
<evidence type="ECO:0000256" key="1">
    <source>
        <dbReference type="ARBA" id="ARBA00022729"/>
    </source>
</evidence>
<feature type="transmembrane region" description="Helical" evidence="4">
    <location>
        <begin position="120"/>
        <end position="142"/>
    </location>
</feature>
<evidence type="ECO:0000256" key="3">
    <source>
        <dbReference type="SAM" id="MobiDB-lite"/>
    </source>
</evidence>
<proteinExistence type="predicted"/>
<keyword evidence="7" id="KW-1185">Reference proteome</keyword>
<dbReference type="Gene3D" id="2.60.120.200">
    <property type="match status" value="1"/>
</dbReference>
<dbReference type="Proteomes" id="UP001432075">
    <property type="component" value="Chromosome"/>
</dbReference>
<accession>A0ABZ1RMC8</accession>
<dbReference type="Pfam" id="PF13385">
    <property type="entry name" value="Laminin_G_3"/>
    <property type="match status" value="1"/>
</dbReference>
<dbReference type="RefSeq" id="WP_328776046.1">
    <property type="nucleotide sequence ID" value="NZ_CP108057.1"/>
</dbReference>
<feature type="region of interest" description="Disordered" evidence="3">
    <location>
        <begin position="1"/>
        <end position="110"/>
    </location>
</feature>
<evidence type="ECO:0000313" key="6">
    <source>
        <dbReference type="EMBL" id="WUO47237.1"/>
    </source>
</evidence>
<reference evidence="6" key="1">
    <citation type="submission" date="2022-10" db="EMBL/GenBank/DDBJ databases">
        <title>The complete genomes of actinobacterial strains from the NBC collection.</title>
        <authorList>
            <person name="Joergensen T.S."/>
            <person name="Alvarez Arevalo M."/>
            <person name="Sterndorff E.B."/>
            <person name="Faurdal D."/>
            <person name="Vuksanovic O."/>
            <person name="Mourched A.-S."/>
            <person name="Charusanti P."/>
            <person name="Shaw S."/>
            <person name="Blin K."/>
            <person name="Weber T."/>
        </authorList>
    </citation>
    <scope>NUCLEOTIDE SEQUENCE</scope>
    <source>
        <strain evidence="6">NBC_00283</strain>
    </source>
</reference>
<feature type="domain" description="LamG-like jellyroll fold" evidence="5">
    <location>
        <begin position="230"/>
        <end position="372"/>
    </location>
</feature>
<dbReference type="SMART" id="SM00560">
    <property type="entry name" value="LamGL"/>
    <property type="match status" value="1"/>
</dbReference>
<keyword evidence="4" id="KW-0472">Membrane</keyword>
<dbReference type="InterPro" id="IPR013320">
    <property type="entry name" value="ConA-like_dom_sf"/>
</dbReference>
<keyword evidence="4" id="KW-0812">Transmembrane</keyword>
<feature type="region of interest" description="Disordered" evidence="3">
    <location>
        <begin position="148"/>
        <end position="180"/>
    </location>
</feature>
<feature type="compositionally biased region" description="Low complexity" evidence="3">
    <location>
        <begin position="74"/>
        <end position="87"/>
    </location>
</feature>
<gene>
    <name evidence="6" type="ORF">OHU17_16040</name>
</gene>
<evidence type="ECO:0000256" key="4">
    <source>
        <dbReference type="SAM" id="Phobius"/>
    </source>
</evidence>
<feature type="compositionally biased region" description="Pro residues" evidence="3">
    <location>
        <begin position="28"/>
        <end position="42"/>
    </location>
</feature>
<dbReference type="InterPro" id="IPR006558">
    <property type="entry name" value="LamG-like"/>
</dbReference>
<organism evidence="6 7">
    <name type="scientific">Streptomyces goshikiensis</name>
    <dbReference type="NCBI Taxonomy" id="1942"/>
    <lineage>
        <taxon>Bacteria</taxon>
        <taxon>Bacillati</taxon>
        <taxon>Actinomycetota</taxon>
        <taxon>Actinomycetes</taxon>
        <taxon>Kitasatosporales</taxon>
        <taxon>Streptomycetaceae</taxon>
        <taxon>Streptomyces</taxon>
    </lineage>
</organism>
<protein>
    <submittedName>
        <fullName evidence="6">LamG domain-containing protein</fullName>
    </submittedName>
</protein>
<keyword evidence="4" id="KW-1133">Transmembrane helix</keyword>
<evidence type="ECO:0000259" key="5">
    <source>
        <dbReference type="SMART" id="SM00560"/>
    </source>
</evidence>
<evidence type="ECO:0000256" key="2">
    <source>
        <dbReference type="ARBA" id="ARBA00023157"/>
    </source>
</evidence>
<dbReference type="EMBL" id="CP108057">
    <property type="protein sequence ID" value="WUO47237.1"/>
    <property type="molecule type" value="Genomic_DNA"/>
</dbReference>